<protein>
    <submittedName>
        <fullName evidence="1">1662_t:CDS:1</fullName>
    </submittedName>
</protein>
<gene>
    <name evidence="1" type="ORF">FCALED_LOCUS16482</name>
</gene>
<evidence type="ECO:0000313" key="2">
    <source>
        <dbReference type="Proteomes" id="UP000789570"/>
    </source>
</evidence>
<organism evidence="1 2">
    <name type="scientific">Funneliformis caledonium</name>
    <dbReference type="NCBI Taxonomy" id="1117310"/>
    <lineage>
        <taxon>Eukaryota</taxon>
        <taxon>Fungi</taxon>
        <taxon>Fungi incertae sedis</taxon>
        <taxon>Mucoromycota</taxon>
        <taxon>Glomeromycotina</taxon>
        <taxon>Glomeromycetes</taxon>
        <taxon>Glomerales</taxon>
        <taxon>Glomeraceae</taxon>
        <taxon>Funneliformis</taxon>
    </lineage>
</organism>
<keyword evidence="2" id="KW-1185">Reference proteome</keyword>
<feature type="non-terminal residue" evidence="1">
    <location>
        <position position="1"/>
    </location>
</feature>
<proteinExistence type="predicted"/>
<dbReference type="EMBL" id="CAJVPQ010019439">
    <property type="protein sequence ID" value="CAG8753955.1"/>
    <property type="molecule type" value="Genomic_DNA"/>
</dbReference>
<sequence length="89" mass="10235">KGQKRARNKLNTEVQKYLPAGISLAVAKDKIKKARKMVDIFSAIDQSRIQYVHSFSVDQLSTFKEDYINFIKAKITKAWNTINMQNTLS</sequence>
<dbReference type="AlphaFoldDB" id="A0A9N9IWK2"/>
<reference evidence="1" key="1">
    <citation type="submission" date="2021-06" db="EMBL/GenBank/DDBJ databases">
        <authorList>
            <person name="Kallberg Y."/>
            <person name="Tangrot J."/>
            <person name="Rosling A."/>
        </authorList>
    </citation>
    <scope>NUCLEOTIDE SEQUENCE</scope>
    <source>
        <strain evidence="1">UK204</strain>
    </source>
</reference>
<dbReference type="OrthoDB" id="2398413at2759"/>
<dbReference type="Proteomes" id="UP000789570">
    <property type="component" value="Unassembled WGS sequence"/>
</dbReference>
<accession>A0A9N9IWK2</accession>
<evidence type="ECO:0000313" key="1">
    <source>
        <dbReference type="EMBL" id="CAG8753955.1"/>
    </source>
</evidence>
<feature type="non-terminal residue" evidence="1">
    <location>
        <position position="89"/>
    </location>
</feature>
<name>A0A9N9IWK2_9GLOM</name>
<comment type="caution">
    <text evidence="1">The sequence shown here is derived from an EMBL/GenBank/DDBJ whole genome shotgun (WGS) entry which is preliminary data.</text>
</comment>